<dbReference type="PANTHER" id="PTHR30203">
    <property type="entry name" value="OUTER MEMBRANE CATION EFFLUX PROTEIN"/>
    <property type="match status" value="1"/>
</dbReference>
<dbReference type="GO" id="GO:0015562">
    <property type="term" value="F:efflux transmembrane transporter activity"/>
    <property type="evidence" value="ECO:0007669"/>
    <property type="project" value="InterPro"/>
</dbReference>
<proteinExistence type="inferred from homology"/>
<name>A0A2R5F792_9PROT</name>
<comment type="similarity">
    <text evidence="1">Belongs to the outer membrane factor (OMF) (TC 1.B.17) family.</text>
</comment>
<organism evidence="4 5">
    <name type="scientific">Novimethylophilus kurashikiensis</name>
    <dbReference type="NCBI Taxonomy" id="1825523"/>
    <lineage>
        <taxon>Bacteria</taxon>
        <taxon>Pseudomonadati</taxon>
        <taxon>Pseudomonadota</taxon>
        <taxon>Betaproteobacteria</taxon>
        <taxon>Nitrosomonadales</taxon>
        <taxon>Methylophilaceae</taxon>
        <taxon>Novimethylophilus</taxon>
    </lineage>
</organism>
<dbReference type="Proteomes" id="UP000245081">
    <property type="component" value="Unassembled WGS sequence"/>
</dbReference>
<gene>
    <name evidence="4" type="primary">czcC</name>
    <name evidence="4" type="ORF">NMK_1646</name>
</gene>
<keyword evidence="5" id="KW-1185">Reference proteome</keyword>
<feature type="coiled-coil region" evidence="2">
    <location>
        <begin position="307"/>
        <end position="352"/>
    </location>
</feature>
<keyword evidence="2" id="KW-0175">Coiled coil</keyword>
<feature type="chain" id="PRO_5015323525" evidence="3">
    <location>
        <begin position="20"/>
        <end position="416"/>
    </location>
</feature>
<comment type="caution">
    <text evidence="4">The sequence shown here is derived from an EMBL/GenBank/DDBJ whole genome shotgun (WGS) entry which is preliminary data.</text>
</comment>
<dbReference type="InterPro" id="IPR003423">
    <property type="entry name" value="OMP_efflux"/>
</dbReference>
<dbReference type="AlphaFoldDB" id="A0A2R5F792"/>
<dbReference type="SUPFAM" id="SSF56954">
    <property type="entry name" value="Outer membrane efflux proteins (OEP)"/>
    <property type="match status" value="1"/>
</dbReference>
<dbReference type="InterPro" id="IPR010131">
    <property type="entry name" value="MdtP/NodT-like"/>
</dbReference>
<keyword evidence="3" id="KW-0732">Signal</keyword>
<feature type="signal peptide" evidence="3">
    <location>
        <begin position="1"/>
        <end position="19"/>
    </location>
</feature>
<evidence type="ECO:0000313" key="4">
    <source>
        <dbReference type="EMBL" id="GBG14086.1"/>
    </source>
</evidence>
<evidence type="ECO:0000256" key="1">
    <source>
        <dbReference type="ARBA" id="ARBA00007613"/>
    </source>
</evidence>
<dbReference type="EMBL" id="BDOQ01000006">
    <property type="protein sequence ID" value="GBG14086.1"/>
    <property type="molecule type" value="Genomic_DNA"/>
</dbReference>
<dbReference type="RefSeq" id="WP_181376202.1">
    <property type="nucleotide sequence ID" value="NZ_BDOQ01000006.1"/>
</dbReference>
<evidence type="ECO:0000256" key="3">
    <source>
        <dbReference type="SAM" id="SignalP"/>
    </source>
</evidence>
<accession>A0A2R5F792</accession>
<reference evidence="4 5" key="1">
    <citation type="journal article" date="2018" name="Environ. Microbiol.">
        <title>Isolation and genomic characterization of Novimethylophilus kurashikiensis gen. nov. sp. nov., a new lanthanide-dependent methylotrophic species of Methylophilaceae.</title>
        <authorList>
            <person name="Lv H."/>
            <person name="Sahin N."/>
            <person name="Tani A."/>
        </authorList>
    </citation>
    <scope>NUCLEOTIDE SEQUENCE [LARGE SCALE GENOMIC DNA]</scope>
    <source>
        <strain evidence="4 5">La2-4</strain>
    </source>
</reference>
<dbReference type="PANTHER" id="PTHR30203:SF30">
    <property type="entry name" value="OUTER MEMBRANE PROTEIN-RELATED"/>
    <property type="match status" value="1"/>
</dbReference>
<evidence type="ECO:0000256" key="2">
    <source>
        <dbReference type="SAM" id="Coils"/>
    </source>
</evidence>
<sequence>MKKFLILLVLCISARTALAAPPDTVMLPHLTLQQAEQLWSQHNRELQLARDQVEATAADKLGAAQRPNPQLSMNTTGIGTGRDHRYLGGSDTVLRLDQTFERGGKRELRMRGADLRHAAAKQDMQDAMRQGRIALQQAYFDLVLAQEKHRIAEDNARLFGQTVEASQLRLKAGDIAPSELSRIQVDALRAQNDVRQAINDEQQAQAALAYLIGAEADARAIHADDAWPGNTVPVATAGNIDNRPDVRSAVLRVQAAESARDLAQSLKTRDVTVGVQVEHNGMDQQSNTVGFGVSVPLMTGYEYQGEIGRSEADLMTARDDLERVRAQALTDINKARADLEAAAERVQRYDGSLLAESQHALDAAEFAYRHGALSVMDLLDARRTFKATQIDAVTARADFAKALVAWRYATGEGEPQ</sequence>
<dbReference type="Pfam" id="PF02321">
    <property type="entry name" value="OEP"/>
    <property type="match status" value="1"/>
</dbReference>
<evidence type="ECO:0000313" key="5">
    <source>
        <dbReference type="Proteomes" id="UP000245081"/>
    </source>
</evidence>
<protein>
    <submittedName>
        <fullName evidence="4">Outer membrane protein, cobalt-zinc-cadmium efflux system</fullName>
    </submittedName>
</protein>
<dbReference type="Gene3D" id="1.20.1600.10">
    <property type="entry name" value="Outer membrane efflux proteins (OEP)"/>
    <property type="match status" value="1"/>
</dbReference>